<dbReference type="FunFam" id="3.30.870.10:FF:000014">
    <property type="entry name" value="Cardiolipin synthase"/>
    <property type="match status" value="1"/>
</dbReference>
<evidence type="ECO:0000256" key="9">
    <source>
        <dbReference type="ARBA" id="ARBA00023136"/>
    </source>
</evidence>
<feature type="active site" evidence="12">
    <location>
        <position position="406"/>
    </location>
</feature>
<evidence type="ECO:0000256" key="5">
    <source>
        <dbReference type="ARBA" id="ARBA00022692"/>
    </source>
</evidence>
<dbReference type="GO" id="GO:0008808">
    <property type="term" value="F:cardiolipin synthase activity"/>
    <property type="evidence" value="ECO:0007669"/>
    <property type="project" value="UniProtKB-UniRule"/>
</dbReference>
<comment type="catalytic activity">
    <reaction evidence="12">
        <text>2 a 1,2-diacyl-sn-glycero-3-phospho-(1'-sn-glycerol) = a cardiolipin + glycerol</text>
        <dbReference type="Rhea" id="RHEA:31451"/>
        <dbReference type="ChEBI" id="CHEBI:17754"/>
        <dbReference type="ChEBI" id="CHEBI:62237"/>
        <dbReference type="ChEBI" id="CHEBI:64716"/>
    </reaction>
</comment>
<evidence type="ECO:0000256" key="11">
    <source>
        <dbReference type="ARBA" id="ARBA00023264"/>
    </source>
</evidence>
<feature type="active site" evidence="12">
    <location>
        <position position="225"/>
    </location>
</feature>
<evidence type="ECO:0000256" key="4">
    <source>
        <dbReference type="ARBA" id="ARBA00022679"/>
    </source>
</evidence>
<evidence type="ECO:0000256" key="8">
    <source>
        <dbReference type="ARBA" id="ARBA00023098"/>
    </source>
</evidence>
<feature type="active site" evidence="12">
    <location>
        <position position="399"/>
    </location>
</feature>
<accession>A0A653E1C6</accession>
<feature type="domain" description="PLD phosphodiesterase" evidence="13">
    <location>
        <begin position="220"/>
        <end position="247"/>
    </location>
</feature>
<keyword evidence="7 12" id="KW-1133">Transmembrane helix</keyword>
<keyword evidence="2 12" id="KW-1003">Cell membrane</keyword>
<evidence type="ECO:0000256" key="12">
    <source>
        <dbReference type="HAMAP-Rule" id="MF_00190"/>
    </source>
</evidence>
<evidence type="ECO:0000313" key="14">
    <source>
        <dbReference type="EMBL" id="VEV96589.1"/>
    </source>
</evidence>
<dbReference type="RefSeq" id="WP_150547948.1">
    <property type="nucleotide sequence ID" value="NZ_JBALWF010000018.1"/>
</dbReference>
<evidence type="ECO:0000256" key="10">
    <source>
        <dbReference type="ARBA" id="ARBA00023209"/>
    </source>
</evidence>
<dbReference type="InterPro" id="IPR025202">
    <property type="entry name" value="PLD-like_dom"/>
</dbReference>
<dbReference type="InterPro" id="IPR027379">
    <property type="entry name" value="CLS_N"/>
</dbReference>
<comment type="similarity">
    <text evidence="12">Belongs to the phospholipase D family. Cardiolipin synthase subfamily. ClsA sub-subfamily.</text>
</comment>
<evidence type="ECO:0000256" key="2">
    <source>
        <dbReference type="ARBA" id="ARBA00022475"/>
    </source>
</evidence>
<dbReference type="HAMAP" id="MF_00190">
    <property type="entry name" value="Cardiolipin_synth_ClsA"/>
    <property type="match status" value="1"/>
</dbReference>
<feature type="domain" description="PLD phosphodiesterase" evidence="13">
    <location>
        <begin position="394"/>
        <end position="421"/>
    </location>
</feature>
<evidence type="ECO:0000256" key="7">
    <source>
        <dbReference type="ARBA" id="ARBA00022989"/>
    </source>
</evidence>
<keyword evidence="5 12" id="KW-0812">Transmembrane</keyword>
<keyword evidence="11 12" id="KW-1208">Phospholipid metabolism</keyword>
<dbReference type="Pfam" id="PF13396">
    <property type="entry name" value="PLDc_N"/>
    <property type="match status" value="1"/>
</dbReference>
<feature type="active site" evidence="12">
    <location>
        <position position="401"/>
    </location>
</feature>
<keyword evidence="6" id="KW-0677">Repeat</keyword>
<dbReference type="GO" id="GO:0005886">
    <property type="term" value="C:plasma membrane"/>
    <property type="evidence" value="ECO:0007669"/>
    <property type="project" value="UniProtKB-SubCell"/>
</dbReference>
<feature type="transmembrane region" description="Helical" evidence="12">
    <location>
        <begin position="12"/>
        <end position="33"/>
    </location>
</feature>
<dbReference type="GO" id="GO:0032049">
    <property type="term" value="P:cardiolipin biosynthetic process"/>
    <property type="evidence" value="ECO:0007669"/>
    <property type="project" value="UniProtKB-UniRule"/>
</dbReference>
<comment type="subcellular location">
    <subcellularLocation>
        <location evidence="1 12">Cell membrane</location>
        <topology evidence="1 12">Multi-pass membrane protein</topology>
    </subcellularLocation>
</comment>
<keyword evidence="10 12" id="KW-0594">Phospholipid biosynthesis</keyword>
<evidence type="ECO:0000256" key="6">
    <source>
        <dbReference type="ARBA" id="ARBA00022737"/>
    </source>
</evidence>
<dbReference type="NCBIfam" id="TIGR04265">
    <property type="entry name" value="bac_cardiolipin"/>
    <property type="match status" value="1"/>
</dbReference>
<sequence>MLADFGMPHFLSYLLISIHLCGLIAAVHAVLTVRTAQGALAWGLSLFFMPYLTLLPYIVFGRSRFDAYVKARRKCDEEMRQAMTSLDSKPWLAEAEAARESPLYRRLRALPKLSRLPCLANNQVKLLVNGQDTFAAIFTALSQAQKVALIQFYIVHDDELGKRMHQAMLERAAAGVQVYFLYDGIGSHALPAAYVDSLRAGGVNVSEFPTGGGILDRFQLNFRNHRKIVVVDGITGFVGGHNVGDEYMGKDPKLSPWRDTHVQIHGPVVASLQVSFAQDWFWATHELPKLVLPEHFDAGGVLCQVIPSGPADPQETGSLLFVEAIHAANERIWISTPYFIPDEALDAALRLAVLRGVDVRVMIPAHGDSKVVSAATRLYAFQAMKGGIRVFCYQPGFIHQKAMLIDSGAAIIGSANFDNRSFRLNFEINLLTVDNTFALEVEQMLNDDFKLARELQTADRKSVNVLQQFGMRVARLVSPIL</sequence>
<dbReference type="SMART" id="SM00155">
    <property type="entry name" value="PLDc"/>
    <property type="match status" value="2"/>
</dbReference>
<reference evidence="14" key="1">
    <citation type="submission" date="2019-02" db="EMBL/GenBank/DDBJ databases">
        <authorList>
            <consortium name="Genoscope - CEA"/>
            <person name="William W."/>
        </authorList>
    </citation>
    <scope>NUCLEOTIDE SEQUENCE [LARGE SCALE GENOMIC DNA]</scope>
    <source>
        <strain evidence="14">YSy11</strain>
    </source>
</reference>
<protein>
    <recommendedName>
        <fullName evidence="12">Cardiolipin synthase A</fullName>
        <shortName evidence="12">CL synthase</shortName>
        <ecNumber evidence="12">2.7.8.-</ecNumber>
    </recommendedName>
</protein>
<dbReference type="EMBL" id="LR215729">
    <property type="protein sequence ID" value="VEV96589.1"/>
    <property type="molecule type" value="Genomic_DNA"/>
</dbReference>
<keyword evidence="3 12" id="KW-0444">Lipid biosynthesis</keyword>
<dbReference type="EC" id="2.7.8.-" evidence="12"/>
<dbReference type="PANTHER" id="PTHR21248">
    <property type="entry name" value="CARDIOLIPIN SYNTHASE"/>
    <property type="match status" value="1"/>
</dbReference>
<dbReference type="InterPro" id="IPR030840">
    <property type="entry name" value="CL_synthase_A"/>
</dbReference>
<feature type="active site" evidence="12">
    <location>
        <position position="232"/>
    </location>
</feature>
<evidence type="ECO:0000259" key="13">
    <source>
        <dbReference type="PROSITE" id="PS50035"/>
    </source>
</evidence>
<gene>
    <name evidence="12 14" type="primary">clsA</name>
    <name evidence="14" type="ORF">PMYSY11_1542</name>
</gene>
<proteinExistence type="inferred from homology"/>
<feature type="transmembrane region" description="Helical" evidence="12">
    <location>
        <begin position="39"/>
        <end position="60"/>
    </location>
</feature>
<organism evidence="14">
    <name type="scientific">Pseudomonas marincola</name>
    <dbReference type="NCBI Taxonomy" id="437900"/>
    <lineage>
        <taxon>Bacteria</taxon>
        <taxon>Pseudomonadati</taxon>
        <taxon>Pseudomonadota</taxon>
        <taxon>Gammaproteobacteria</taxon>
        <taxon>Pseudomonadales</taxon>
        <taxon>Pseudomonadaceae</taxon>
        <taxon>Pseudomonas</taxon>
    </lineage>
</organism>
<comment type="function">
    <text evidence="12">Catalyzes the reversible phosphatidyl group transfer from one phosphatidylglycerol molecule to another to form cardiolipin (CL) (diphosphatidylglycerol) and glycerol.</text>
</comment>
<name>A0A653E1C6_9PSED</name>
<keyword evidence="8 12" id="KW-0443">Lipid metabolism</keyword>
<dbReference type="Pfam" id="PF13091">
    <property type="entry name" value="PLDc_2"/>
    <property type="match status" value="2"/>
</dbReference>
<dbReference type="AlphaFoldDB" id="A0A653E1C6"/>
<dbReference type="InterPro" id="IPR001736">
    <property type="entry name" value="PLipase_D/transphosphatidylase"/>
</dbReference>
<evidence type="ECO:0000256" key="1">
    <source>
        <dbReference type="ARBA" id="ARBA00004651"/>
    </source>
</evidence>
<dbReference type="CDD" id="cd09155">
    <property type="entry name" value="PLDc_PaCLS_like_1"/>
    <property type="match status" value="1"/>
</dbReference>
<dbReference type="PANTHER" id="PTHR21248:SF22">
    <property type="entry name" value="PHOSPHOLIPASE D"/>
    <property type="match status" value="1"/>
</dbReference>
<keyword evidence="4 12" id="KW-0808">Transferase</keyword>
<dbReference type="PROSITE" id="PS50035">
    <property type="entry name" value="PLD"/>
    <property type="match status" value="2"/>
</dbReference>
<evidence type="ECO:0000256" key="3">
    <source>
        <dbReference type="ARBA" id="ARBA00022516"/>
    </source>
</evidence>
<dbReference type="Gene3D" id="3.30.870.10">
    <property type="entry name" value="Endonuclease Chain A"/>
    <property type="match status" value="2"/>
</dbReference>
<dbReference type="InterPro" id="IPR022924">
    <property type="entry name" value="Cardiolipin_synthase"/>
</dbReference>
<keyword evidence="9 12" id="KW-0472">Membrane</keyword>
<feature type="active site" evidence="12">
    <location>
        <position position="227"/>
    </location>
</feature>
<dbReference type="SUPFAM" id="SSF56024">
    <property type="entry name" value="Phospholipase D/nuclease"/>
    <property type="match status" value="2"/>
</dbReference>